<feature type="compositionally biased region" description="Polar residues" evidence="1">
    <location>
        <begin position="208"/>
        <end position="219"/>
    </location>
</feature>
<sequence length="550" mass="62457">MNPSENKEDIKYCFNCRRNIPISNHVMHIAYCHRNLKLCIKCDEPFLTSEFEEHQKTMHADIFCDACAEKLEALDLELHKLHDCPYRLVTCNFCEIDLKASMLPAHIDMCSSRTERCNDCGQFIMLKFIDVHKESHKLKKIPIVAKPILDNSPESLAAYPPLIKKVSKIALDETARATTRATSMPSLRLSGPIMTNHRVSSPAKHNNDQPQINTLNNNDNTHKDPKQNMSIVDITNDDDEFSILGAHSIHNNQSPNINNVSTNEYNHYSDELRGVQLPCEFCQKMIDSENLVLHETGCRPDLVTFHNVLRTKNKCTNNQNDNFPVPPLDLDSSSSDSEINLNTLSLSSDDDDNSDKTNVEKLPCEFCEELISIKKLINHQIRCEKIHSDLSIVNNLDEEVFLPPSDSLPSNFPNSAIIESNRNLFKQTSANQYDRTLMYPDAYAQSPASSTYESCTAPMLPRVKLNKQISNKQLWTDNCYVNSSARNNYEQFLSNSRLNRPELTLERNNSHLFLNPSGGAIPKQNNSKANCNKRVINNLSKRRDSNSSSD</sequence>
<dbReference type="GO" id="GO:0005739">
    <property type="term" value="C:mitochondrion"/>
    <property type="evidence" value="ECO:0007669"/>
    <property type="project" value="TreeGrafter"/>
</dbReference>
<name>A0A2S2PX63_9HEMI</name>
<proteinExistence type="predicted"/>
<protein>
    <submittedName>
        <fullName evidence="2 4">TRAF-type zinc finger domain-containing protein 1</fullName>
    </submittedName>
</protein>
<evidence type="ECO:0000313" key="2">
    <source>
        <dbReference type="EMBL" id="MBY70041.1"/>
    </source>
</evidence>
<dbReference type="Proteomes" id="UP000694846">
    <property type="component" value="Unplaced"/>
</dbReference>
<dbReference type="PANTHER" id="PTHR16295">
    <property type="entry name" value="TRAF-TYPE ZINC FINGER PROTEIN-RELATED"/>
    <property type="match status" value="1"/>
</dbReference>
<feature type="compositionally biased region" description="Low complexity" evidence="1">
    <location>
        <begin position="328"/>
        <end position="347"/>
    </location>
</feature>
<dbReference type="InterPro" id="IPR051986">
    <property type="entry name" value="Innate_Immune_Apopt_Reg"/>
</dbReference>
<evidence type="ECO:0000313" key="4">
    <source>
        <dbReference type="RefSeq" id="XP_025419909.1"/>
    </source>
</evidence>
<dbReference type="OrthoDB" id="193703at2759"/>
<feature type="region of interest" description="Disordered" evidence="1">
    <location>
        <begin position="316"/>
        <end position="355"/>
    </location>
</feature>
<feature type="region of interest" description="Disordered" evidence="1">
    <location>
        <begin position="180"/>
        <end position="227"/>
    </location>
</feature>
<dbReference type="RefSeq" id="XP_025419909.1">
    <property type="nucleotide sequence ID" value="XM_025564124.1"/>
</dbReference>
<accession>A0A2S2PX63</accession>
<dbReference type="Gene3D" id="3.30.40.10">
    <property type="entry name" value="Zinc/RING finger domain, C3HC4 (zinc finger)"/>
    <property type="match status" value="1"/>
</dbReference>
<dbReference type="InterPro" id="IPR013083">
    <property type="entry name" value="Znf_RING/FYVE/PHD"/>
</dbReference>
<dbReference type="EMBL" id="GGMS01000838">
    <property type="protein sequence ID" value="MBY70041.1"/>
    <property type="molecule type" value="Transcribed_RNA"/>
</dbReference>
<evidence type="ECO:0000256" key="1">
    <source>
        <dbReference type="SAM" id="MobiDB-lite"/>
    </source>
</evidence>
<dbReference type="PANTHER" id="PTHR16295:SF10">
    <property type="entry name" value="EXPRESSED PROTEIN"/>
    <property type="match status" value="1"/>
</dbReference>
<gene>
    <name evidence="2" type="primary">Trafd1</name>
    <name evidence="4" type="synonym">LOC112690177</name>
    <name evidence="2" type="ORF">g.53140</name>
</gene>
<dbReference type="AlphaFoldDB" id="A0A2S2PX63"/>
<keyword evidence="3" id="KW-1185">Reference proteome</keyword>
<organism evidence="2">
    <name type="scientific">Sipha flava</name>
    <name type="common">yellow sugarcane aphid</name>
    <dbReference type="NCBI Taxonomy" id="143950"/>
    <lineage>
        <taxon>Eukaryota</taxon>
        <taxon>Metazoa</taxon>
        <taxon>Ecdysozoa</taxon>
        <taxon>Arthropoda</taxon>
        <taxon>Hexapoda</taxon>
        <taxon>Insecta</taxon>
        <taxon>Pterygota</taxon>
        <taxon>Neoptera</taxon>
        <taxon>Paraneoptera</taxon>
        <taxon>Hemiptera</taxon>
        <taxon>Sternorrhyncha</taxon>
        <taxon>Aphidomorpha</taxon>
        <taxon>Aphidoidea</taxon>
        <taxon>Aphididae</taxon>
        <taxon>Sipha</taxon>
    </lineage>
</organism>
<evidence type="ECO:0000313" key="3">
    <source>
        <dbReference type="Proteomes" id="UP000694846"/>
    </source>
</evidence>
<reference evidence="2" key="1">
    <citation type="submission" date="2018-04" db="EMBL/GenBank/DDBJ databases">
        <title>Transcriptome assembly of Sipha flava.</title>
        <authorList>
            <person name="Scully E.D."/>
            <person name="Geib S.M."/>
            <person name="Palmer N.A."/>
            <person name="Koch K."/>
            <person name="Bradshaw J."/>
            <person name="Heng-Moss T."/>
            <person name="Sarath G."/>
        </authorList>
    </citation>
    <scope>NUCLEOTIDE SEQUENCE</scope>
</reference>
<reference evidence="4" key="2">
    <citation type="submission" date="2025-04" db="UniProtKB">
        <authorList>
            <consortium name="RefSeq"/>
        </authorList>
    </citation>
    <scope>IDENTIFICATION</scope>
    <source>
        <tissue evidence="4">Whole body</tissue>
    </source>
</reference>